<reference evidence="2" key="1">
    <citation type="journal article" date="2020" name="Stud. Mycol.">
        <title>101 Dothideomycetes genomes: a test case for predicting lifestyles and emergence of pathogens.</title>
        <authorList>
            <person name="Haridas S."/>
            <person name="Albert R."/>
            <person name="Binder M."/>
            <person name="Bloem J."/>
            <person name="Labutti K."/>
            <person name="Salamov A."/>
            <person name="Andreopoulos B."/>
            <person name="Baker S."/>
            <person name="Barry K."/>
            <person name="Bills G."/>
            <person name="Bluhm B."/>
            <person name="Cannon C."/>
            <person name="Castanera R."/>
            <person name="Culley D."/>
            <person name="Daum C."/>
            <person name="Ezra D."/>
            <person name="Gonzalez J."/>
            <person name="Henrissat B."/>
            <person name="Kuo A."/>
            <person name="Liang C."/>
            <person name="Lipzen A."/>
            <person name="Lutzoni F."/>
            <person name="Magnuson J."/>
            <person name="Mondo S."/>
            <person name="Nolan M."/>
            <person name="Ohm R."/>
            <person name="Pangilinan J."/>
            <person name="Park H.-J."/>
            <person name="Ramirez L."/>
            <person name="Alfaro M."/>
            <person name="Sun H."/>
            <person name="Tritt A."/>
            <person name="Yoshinaga Y."/>
            <person name="Zwiers L.-H."/>
            <person name="Turgeon B."/>
            <person name="Goodwin S."/>
            <person name="Spatafora J."/>
            <person name="Crous P."/>
            <person name="Grigoriev I."/>
        </authorList>
    </citation>
    <scope>NUCLEOTIDE SEQUENCE</scope>
    <source>
        <strain evidence="2">CBS 119925</strain>
    </source>
</reference>
<feature type="compositionally biased region" description="Basic residues" evidence="1">
    <location>
        <begin position="1"/>
        <end position="10"/>
    </location>
</feature>
<keyword evidence="3" id="KW-1185">Reference proteome</keyword>
<accession>A0A6A6V0R0</accession>
<organism evidence="2 3">
    <name type="scientific">Sporormia fimetaria CBS 119925</name>
    <dbReference type="NCBI Taxonomy" id="1340428"/>
    <lineage>
        <taxon>Eukaryota</taxon>
        <taxon>Fungi</taxon>
        <taxon>Dikarya</taxon>
        <taxon>Ascomycota</taxon>
        <taxon>Pezizomycotina</taxon>
        <taxon>Dothideomycetes</taxon>
        <taxon>Pleosporomycetidae</taxon>
        <taxon>Pleosporales</taxon>
        <taxon>Sporormiaceae</taxon>
        <taxon>Sporormia</taxon>
    </lineage>
</organism>
<feature type="compositionally biased region" description="Low complexity" evidence="1">
    <location>
        <begin position="11"/>
        <end position="33"/>
    </location>
</feature>
<protein>
    <submittedName>
        <fullName evidence="2">Uncharacterized protein</fullName>
    </submittedName>
</protein>
<dbReference type="AlphaFoldDB" id="A0A6A6V0R0"/>
<dbReference type="Proteomes" id="UP000799440">
    <property type="component" value="Unassembled WGS sequence"/>
</dbReference>
<gene>
    <name evidence="2" type="ORF">M011DRAFT_213916</name>
</gene>
<evidence type="ECO:0000313" key="2">
    <source>
        <dbReference type="EMBL" id="KAF2743603.1"/>
    </source>
</evidence>
<evidence type="ECO:0000313" key="3">
    <source>
        <dbReference type="Proteomes" id="UP000799440"/>
    </source>
</evidence>
<evidence type="ECO:0000256" key="1">
    <source>
        <dbReference type="SAM" id="MobiDB-lite"/>
    </source>
</evidence>
<feature type="compositionally biased region" description="Basic and acidic residues" evidence="1">
    <location>
        <begin position="96"/>
        <end position="106"/>
    </location>
</feature>
<name>A0A6A6V0R0_9PLEO</name>
<dbReference type="EMBL" id="MU006595">
    <property type="protein sequence ID" value="KAF2743603.1"/>
    <property type="molecule type" value="Genomic_DNA"/>
</dbReference>
<sequence>MPVGPGRRRQPAPSARPRGALRAPSATTRPAPAGGQPLDGSSHMTTPARVRRRRTHTCRPKLSFAAVLRAAARGRRWGRGRGRVGSRAGSWPRSSTEQRHPAERALRTRSRSRRLGRVLEDFASEQVCLL</sequence>
<feature type="region of interest" description="Disordered" evidence="1">
    <location>
        <begin position="1"/>
        <end position="56"/>
    </location>
</feature>
<proteinExistence type="predicted"/>
<feature type="region of interest" description="Disordered" evidence="1">
    <location>
        <begin position="78"/>
        <end position="110"/>
    </location>
</feature>